<gene>
    <name evidence="3" type="ORF">OJ997_30745</name>
</gene>
<dbReference type="Pfam" id="PF13581">
    <property type="entry name" value="HATPase_c_2"/>
    <property type="match status" value="1"/>
</dbReference>
<dbReference type="InterPro" id="IPR003594">
    <property type="entry name" value="HATPase_dom"/>
</dbReference>
<dbReference type="Proteomes" id="UP001147653">
    <property type="component" value="Unassembled WGS sequence"/>
</dbReference>
<protein>
    <submittedName>
        <fullName evidence="3">ATP-binding protein</fullName>
    </submittedName>
</protein>
<dbReference type="RefSeq" id="WP_270029175.1">
    <property type="nucleotide sequence ID" value="NZ_JAPDDP010000084.1"/>
</dbReference>
<sequence>MPRPLLDLDLPAVPESAPAARKAVSEALRDVAVDHHAVLLMVSEAVTNCAVHAYPEGEAPGRVRVHAEIVEEALDVVVSDDGIGIASHPESDGLGLGVLLMDDLSDGVQVDAATGTRITARFELFGAAGPHGRQVPRRAFRGRARRRLTRLVRLGRR</sequence>
<dbReference type="PANTHER" id="PTHR35526">
    <property type="entry name" value="ANTI-SIGMA-F FACTOR RSBW-RELATED"/>
    <property type="match status" value="1"/>
</dbReference>
<organism evidence="3 4">
    <name type="scientific">Solirubrobacter phytolaccae</name>
    <dbReference type="NCBI Taxonomy" id="1404360"/>
    <lineage>
        <taxon>Bacteria</taxon>
        <taxon>Bacillati</taxon>
        <taxon>Actinomycetota</taxon>
        <taxon>Thermoleophilia</taxon>
        <taxon>Solirubrobacterales</taxon>
        <taxon>Solirubrobacteraceae</taxon>
        <taxon>Solirubrobacter</taxon>
    </lineage>
</organism>
<dbReference type="PANTHER" id="PTHR35526:SF3">
    <property type="entry name" value="ANTI-SIGMA-F FACTOR RSBW"/>
    <property type="match status" value="1"/>
</dbReference>
<evidence type="ECO:0000259" key="2">
    <source>
        <dbReference type="Pfam" id="PF13581"/>
    </source>
</evidence>
<comment type="caution">
    <text evidence="3">The sequence shown here is derived from an EMBL/GenBank/DDBJ whole genome shotgun (WGS) entry which is preliminary data.</text>
</comment>
<dbReference type="EMBL" id="JAPDDP010000084">
    <property type="protein sequence ID" value="MDA0184721.1"/>
    <property type="molecule type" value="Genomic_DNA"/>
</dbReference>
<accession>A0A9X3NJL3</accession>
<dbReference type="GO" id="GO:0004674">
    <property type="term" value="F:protein serine/threonine kinase activity"/>
    <property type="evidence" value="ECO:0007669"/>
    <property type="project" value="UniProtKB-KW"/>
</dbReference>
<name>A0A9X3NJL3_9ACTN</name>
<proteinExistence type="predicted"/>
<dbReference type="Gene3D" id="3.30.565.10">
    <property type="entry name" value="Histidine kinase-like ATPase, C-terminal domain"/>
    <property type="match status" value="1"/>
</dbReference>
<keyword evidence="1" id="KW-0808">Transferase</keyword>
<keyword evidence="3" id="KW-0067">ATP-binding</keyword>
<dbReference type="SUPFAM" id="SSF55874">
    <property type="entry name" value="ATPase domain of HSP90 chaperone/DNA topoisomerase II/histidine kinase"/>
    <property type="match status" value="1"/>
</dbReference>
<keyword evidence="3" id="KW-0547">Nucleotide-binding</keyword>
<feature type="domain" description="Histidine kinase/HSP90-like ATPase" evidence="2">
    <location>
        <begin position="10"/>
        <end position="121"/>
    </location>
</feature>
<dbReference type="AlphaFoldDB" id="A0A9X3NJL3"/>
<keyword evidence="4" id="KW-1185">Reference proteome</keyword>
<keyword evidence="1" id="KW-0418">Kinase</keyword>
<dbReference type="InterPro" id="IPR036890">
    <property type="entry name" value="HATPase_C_sf"/>
</dbReference>
<keyword evidence="1" id="KW-0723">Serine/threonine-protein kinase</keyword>
<dbReference type="InterPro" id="IPR050267">
    <property type="entry name" value="Anti-sigma-factor_SerPK"/>
</dbReference>
<reference evidence="3" key="1">
    <citation type="submission" date="2022-10" db="EMBL/GenBank/DDBJ databases">
        <title>The WGS of Solirubrobacter phytolaccae KCTC 29190.</title>
        <authorList>
            <person name="Jiang Z."/>
        </authorList>
    </citation>
    <scope>NUCLEOTIDE SEQUENCE</scope>
    <source>
        <strain evidence="3">KCTC 29190</strain>
    </source>
</reference>
<dbReference type="GO" id="GO:0005524">
    <property type="term" value="F:ATP binding"/>
    <property type="evidence" value="ECO:0007669"/>
    <property type="project" value="UniProtKB-KW"/>
</dbReference>
<evidence type="ECO:0000313" key="3">
    <source>
        <dbReference type="EMBL" id="MDA0184721.1"/>
    </source>
</evidence>
<evidence type="ECO:0000256" key="1">
    <source>
        <dbReference type="ARBA" id="ARBA00022527"/>
    </source>
</evidence>
<evidence type="ECO:0000313" key="4">
    <source>
        <dbReference type="Proteomes" id="UP001147653"/>
    </source>
</evidence>
<dbReference type="CDD" id="cd16936">
    <property type="entry name" value="HATPase_RsbW-like"/>
    <property type="match status" value="1"/>
</dbReference>